<accession>A0AAV8VWE6</accession>
<organism evidence="3 4">
    <name type="scientific">Exocentrus adspersus</name>
    <dbReference type="NCBI Taxonomy" id="1586481"/>
    <lineage>
        <taxon>Eukaryota</taxon>
        <taxon>Metazoa</taxon>
        <taxon>Ecdysozoa</taxon>
        <taxon>Arthropoda</taxon>
        <taxon>Hexapoda</taxon>
        <taxon>Insecta</taxon>
        <taxon>Pterygota</taxon>
        <taxon>Neoptera</taxon>
        <taxon>Endopterygota</taxon>
        <taxon>Coleoptera</taxon>
        <taxon>Polyphaga</taxon>
        <taxon>Cucujiformia</taxon>
        <taxon>Chrysomeloidea</taxon>
        <taxon>Cerambycidae</taxon>
        <taxon>Lamiinae</taxon>
        <taxon>Acanthocinini</taxon>
        <taxon>Exocentrus</taxon>
    </lineage>
</organism>
<evidence type="ECO:0000256" key="1">
    <source>
        <dbReference type="SAM" id="MobiDB-lite"/>
    </source>
</evidence>
<dbReference type="Proteomes" id="UP001159042">
    <property type="component" value="Unassembled WGS sequence"/>
</dbReference>
<dbReference type="InterPro" id="IPR024810">
    <property type="entry name" value="MAB21L/cGLR"/>
</dbReference>
<protein>
    <recommendedName>
        <fullName evidence="2">Mab-21-like HhH/H2TH-like domain-containing protein</fullName>
    </recommendedName>
</protein>
<dbReference type="Pfam" id="PF20266">
    <property type="entry name" value="Mab-21_C"/>
    <property type="match status" value="1"/>
</dbReference>
<feature type="domain" description="Mab-21-like HhH/H2TH-like" evidence="2">
    <location>
        <begin position="451"/>
        <end position="520"/>
    </location>
</feature>
<name>A0AAV8VWE6_9CUCU</name>
<dbReference type="PANTHER" id="PTHR10656:SF69">
    <property type="entry name" value="MAB-21-LIKE HHH_H2TH-LIKE DOMAIN-CONTAINING PROTEIN"/>
    <property type="match status" value="1"/>
</dbReference>
<evidence type="ECO:0000313" key="3">
    <source>
        <dbReference type="EMBL" id="KAJ8918593.1"/>
    </source>
</evidence>
<reference evidence="3 4" key="1">
    <citation type="journal article" date="2023" name="Insect Mol. Biol.">
        <title>Genome sequencing provides insights into the evolution of gene families encoding plant cell wall-degrading enzymes in longhorned beetles.</title>
        <authorList>
            <person name="Shin N.R."/>
            <person name="Okamura Y."/>
            <person name="Kirsch R."/>
            <person name="Pauchet Y."/>
        </authorList>
    </citation>
    <scope>NUCLEOTIDE SEQUENCE [LARGE SCALE GENOMIC DNA]</scope>
    <source>
        <strain evidence="3">EAD_L_NR</strain>
    </source>
</reference>
<comment type="caution">
    <text evidence="3">The sequence shown here is derived from an EMBL/GenBank/DDBJ whole genome shotgun (WGS) entry which is preliminary data.</text>
</comment>
<dbReference type="PANTHER" id="PTHR10656">
    <property type="entry name" value="CELL FATE DETERMINING PROTEIN MAB21-RELATED"/>
    <property type="match status" value="1"/>
</dbReference>
<feature type="region of interest" description="Disordered" evidence="1">
    <location>
        <begin position="1"/>
        <end position="28"/>
    </location>
</feature>
<evidence type="ECO:0000259" key="2">
    <source>
        <dbReference type="Pfam" id="PF20266"/>
    </source>
</evidence>
<sequence length="795" mass="92509">MGGCTSKDKSSSNVNPSRNNAGSGVNGDYNEADDIRVESINRYDEQIVSILKRDLRENPQLFLLNNMLMATQFFENYHKEVYKLANSTTSQIEKDLNRMLLKDETMECTSPDIIFDKVNKYVRFRPLHGPKKHHSEPLAAKRLFVINDTIEVINSMDLPQYTSIDKPAYQVRTEESKRKGFLRLKLIDTNKFPKQETYIEVHQESVPGPSTSFDSDIYDYMTITDLKTPKPLDIIDNPERRDTLPMTCFASRKVKKIPLELLENEDDYVDPDISEEDFFDTVTYIDSRGFMNYFKNAIFPNSLGRALGFDELAISEAKTIPGKVFCNLTDDDDNPIPCEVIPCVAIEWPDQTFEFIMREERPTITDRRTGYRYRWPTDEMLKDIRSMNCVLVPKGYWLKKGSYPDANIEWEIAFPKAERYIETRMSHTQIRVFLFLLSIHKTFIEPVSQQHGLLVEHIRCHMYWECEANYRDWPEHRLGTKLLKVITNLTTRLAKGVLPDYFIKQKNLFENIPKKYLQFAQRLFHDVIQSPAVYFMSALRNLRYTSGKFYPPLDLKELYKIVAQSQGIKIVNPNILSAVPPNLKRKRYTDADTQFKHILELKNKEKMYKKKFENNLDKMEERKGSVDSIDLKLTIEKQFDMYKIKVILQLFISQFIDIAKKSARVSTKEQTLFYLKQAWYLTNILEDTAAAFAVEVCEYRDVIAKEEEACKKMAVKEISDLPPSTPMRNSVQFDFSLQQQVKGNLVNLNNLNATFNNGIQVQPTQSFNKIKKERAKVAETNGNIPRKSVAFVETK</sequence>
<dbReference type="InterPro" id="IPR046906">
    <property type="entry name" value="Mab-21_HhH/H2TH-like"/>
</dbReference>
<evidence type="ECO:0000313" key="4">
    <source>
        <dbReference type="Proteomes" id="UP001159042"/>
    </source>
</evidence>
<dbReference type="EMBL" id="JANEYG010000024">
    <property type="protein sequence ID" value="KAJ8918593.1"/>
    <property type="molecule type" value="Genomic_DNA"/>
</dbReference>
<feature type="compositionally biased region" description="Basic and acidic residues" evidence="1">
    <location>
        <begin position="1"/>
        <end position="10"/>
    </location>
</feature>
<dbReference type="Gene3D" id="1.10.1410.40">
    <property type="match status" value="1"/>
</dbReference>
<feature type="compositionally biased region" description="Polar residues" evidence="1">
    <location>
        <begin position="11"/>
        <end position="23"/>
    </location>
</feature>
<dbReference type="AlphaFoldDB" id="A0AAV8VWE6"/>
<proteinExistence type="predicted"/>
<keyword evidence="4" id="KW-1185">Reference proteome</keyword>
<dbReference type="SMART" id="SM01265">
    <property type="entry name" value="Mab-21"/>
    <property type="match status" value="1"/>
</dbReference>
<gene>
    <name evidence="3" type="ORF">NQ315_013098</name>
</gene>